<dbReference type="PROSITE" id="PS50006">
    <property type="entry name" value="FHA_DOMAIN"/>
    <property type="match status" value="1"/>
</dbReference>
<evidence type="ECO:0000313" key="2">
    <source>
        <dbReference type="EMBL" id="PEG31447.1"/>
    </source>
</evidence>
<reference evidence="2 3" key="1">
    <citation type="submission" date="2017-10" db="EMBL/GenBank/DDBJ databases">
        <title>Effective Description of Clostridium neonatale sp. nov. linked to necrotizing enterocolitis in neonates and a clarification of species assignable to the genus Clostridium (Prazmowski 1880) emend. Lawson and Rainey 2016.</title>
        <authorList>
            <person name="Bernard K."/>
            <person name="Burdz T."/>
            <person name="Wiebe D."/>
            <person name="Balcewich B."/>
            <person name="Alfa M."/>
            <person name="Bernier A.-M."/>
        </authorList>
    </citation>
    <scope>NUCLEOTIDE SEQUENCE [LARGE SCALE GENOMIC DNA]</scope>
    <source>
        <strain evidence="2 3">LCDC99A005</strain>
    </source>
</reference>
<sequence length="169" mass="19335">MALIRCKNGHMFSERRYGSICPYCNLDTSKKEKQAESLPSEEEVEFDLLYQEVDPVCGWLVCIDGSRVGKDYKIKSGKNFIGRSDDMDIQLIGDNYVALRNHAVVVYDSKKKNSVLLPGESTGIAYLNNEPVYMPTELTAYDVIELGKSKFLFVPFCGEHFEWQDKEQR</sequence>
<dbReference type="SUPFAM" id="SSF49879">
    <property type="entry name" value="SMAD/FHA domain"/>
    <property type="match status" value="1"/>
</dbReference>
<dbReference type="EMBL" id="PDCJ01000001">
    <property type="protein sequence ID" value="PEG31447.1"/>
    <property type="molecule type" value="Genomic_DNA"/>
</dbReference>
<evidence type="ECO:0000259" key="1">
    <source>
        <dbReference type="PROSITE" id="PS50006"/>
    </source>
</evidence>
<comment type="caution">
    <text evidence="2">The sequence shown here is derived from an EMBL/GenBank/DDBJ whole genome shotgun (WGS) entry which is preliminary data.</text>
</comment>
<dbReference type="Pfam" id="PF00498">
    <property type="entry name" value="FHA"/>
    <property type="match status" value="1"/>
</dbReference>
<dbReference type="Gene3D" id="2.60.200.20">
    <property type="match status" value="1"/>
</dbReference>
<dbReference type="OrthoDB" id="370565at2"/>
<dbReference type="AlphaFoldDB" id="A0A2A7MIU6"/>
<dbReference type="InterPro" id="IPR008984">
    <property type="entry name" value="SMAD_FHA_dom_sf"/>
</dbReference>
<gene>
    <name evidence="2" type="ORF">CQ394_07010</name>
</gene>
<protein>
    <recommendedName>
        <fullName evidence="1">FHA domain-containing protein</fullName>
    </recommendedName>
</protein>
<dbReference type="Proteomes" id="UP000220840">
    <property type="component" value="Unassembled WGS sequence"/>
</dbReference>
<dbReference type="STRING" id="137838.GCA_001458595_02872"/>
<dbReference type="RefSeq" id="WP_058295604.1">
    <property type="nucleotide sequence ID" value="NZ_CAMRXB010000049.1"/>
</dbReference>
<organism evidence="2 3">
    <name type="scientific">Clostridium neonatale</name>
    <dbReference type="NCBI Taxonomy" id="137838"/>
    <lineage>
        <taxon>Bacteria</taxon>
        <taxon>Bacillati</taxon>
        <taxon>Bacillota</taxon>
        <taxon>Clostridia</taxon>
        <taxon>Eubacteriales</taxon>
        <taxon>Clostridiaceae</taxon>
        <taxon>Clostridium</taxon>
    </lineage>
</organism>
<feature type="domain" description="FHA" evidence="1">
    <location>
        <begin position="79"/>
        <end position="132"/>
    </location>
</feature>
<dbReference type="CDD" id="cd00060">
    <property type="entry name" value="FHA"/>
    <property type="match status" value="1"/>
</dbReference>
<name>A0A2A7MIU6_9CLOT</name>
<evidence type="ECO:0000313" key="3">
    <source>
        <dbReference type="Proteomes" id="UP000220840"/>
    </source>
</evidence>
<proteinExistence type="predicted"/>
<dbReference type="InterPro" id="IPR000253">
    <property type="entry name" value="FHA_dom"/>
</dbReference>
<accession>A0A2A7MIU6</accession>
<keyword evidence="3" id="KW-1185">Reference proteome</keyword>